<evidence type="ECO:0000313" key="2">
    <source>
        <dbReference type="Proteomes" id="UP001055879"/>
    </source>
</evidence>
<keyword evidence="2" id="KW-1185">Reference proteome</keyword>
<dbReference type="Proteomes" id="UP001055879">
    <property type="component" value="Linkage Group LG03"/>
</dbReference>
<name>A0ACB9DNW7_ARCLA</name>
<gene>
    <name evidence="1" type="ORF">L6452_10776</name>
</gene>
<organism evidence="1 2">
    <name type="scientific">Arctium lappa</name>
    <name type="common">Greater burdock</name>
    <name type="synonym">Lappa major</name>
    <dbReference type="NCBI Taxonomy" id="4217"/>
    <lineage>
        <taxon>Eukaryota</taxon>
        <taxon>Viridiplantae</taxon>
        <taxon>Streptophyta</taxon>
        <taxon>Embryophyta</taxon>
        <taxon>Tracheophyta</taxon>
        <taxon>Spermatophyta</taxon>
        <taxon>Magnoliopsida</taxon>
        <taxon>eudicotyledons</taxon>
        <taxon>Gunneridae</taxon>
        <taxon>Pentapetalae</taxon>
        <taxon>asterids</taxon>
        <taxon>campanulids</taxon>
        <taxon>Asterales</taxon>
        <taxon>Asteraceae</taxon>
        <taxon>Carduoideae</taxon>
        <taxon>Cardueae</taxon>
        <taxon>Arctiinae</taxon>
        <taxon>Arctium</taxon>
    </lineage>
</organism>
<accession>A0ACB9DNW7</accession>
<comment type="caution">
    <text evidence="1">The sequence shown here is derived from an EMBL/GenBank/DDBJ whole genome shotgun (WGS) entry which is preliminary data.</text>
</comment>
<evidence type="ECO:0000313" key="1">
    <source>
        <dbReference type="EMBL" id="KAI3747987.1"/>
    </source>
</evidence>
<protein>
    <submittedName>
        <fullName evidence="1">Uncharacterized protein</fullName>
    </submittedName>
</protein>
<dbReference type="EMBL" id="CM042049">
    <property type="protein sequence ID" value="KAI3747987.1"/>
    <property type="molecule type" value="Genomic_DNA"/>
</dbReference>
<reference evidence="1 2" key="2">
    <citation type="journal article" date="2022" name="Mol. Ecol. Resour.">
        <title>The genomes of chicory, endive, great burdock and yacon provide insights into Asteraceae paleo-polyploidization history and plant inulin production.</title>
        <authorList>
            <person name="Fan W."/>
            <person name="Wang S."/>
            <person name="Wang H."/>
            <person name="Wang A."/>
            <person name="Jiang F."/>
            <person name="Liu H."/>
            <person name="Zhao H."/>
            <person name="Xu D."/>
            <person name="Zhang Y."/>
        </authorList>
    </citation>
    <scope>NUCLEOTIDE SEQUENCE [LARGE SCALE GENOMIC DNA]</scope>
    <source>
        <strain evidence="2">cv. Niubang</strain>
    </source>
</reference>
<reference evidence="2" key="1">
    <citation type="journal article" date="2022" name="Mol. Ecol. Resour.">
        <title>The genomes of chicory, endive, great burdock and yacon provide insights into Asteraceae palaeo-polyploidization history and plant inulin production.</title>
        <authorList>
            <person name="Fan W."/>
            <person name="Wang S."/>
            <person name="Wang H."/>
            <person name="Wang A."/>
            <person name="Jiang F."/>
            <person name="Liu H."/>
            <person name="Zhao H."/>
            <person name="Xu D."/>
            <person name="Zhang Y."/>
        </authorList>
    </citation>
    <scope>NUCLEOTIDE SEQUENCE [LARGE SCALE GENOMIC DNA]</scope>
    <source>
        <strain evidence="2">cv. Niubang</strain>
    </source>
</reference>
<sequence length="76" mass="8887">MYSCSIILHLCLWNHLFFAFPLSDPNIKTPCLTRINKVSDSGGRRDLFVYSGWFDNSWWMKSQVVNDPYGIIMIKV</sequence>
<proteinExistence type="predicted"/>